<dbReference type="GO" id="GO:0005886">
    <property type="term" value="C:plasma membrane"/>
    <property type="evidence" value="ECO:0007669"/>
    <property type="project" value="TreeGrafter"/>
</dbReference>
<dbReference type="PANTHER" id="PTHR10671:SF78">
    <property type="entry name" value="SI:CH211-232M10.6"/>
    <property type="match status" value="1"/>
</dbReference>
<proteinExistence type="inferred from homology"/>
<keyword evidence="5 6" id="KW-0472">Membrane</keyword>
<dbReference type="InterPro" id="IPR012478">
    <property type="entry name" value="GSG-1"/>
</dbReference>
<keyword evidence="3 6" id="KW-0812">Transmembrane</keyword>
<accession>A0A8C4T590</accession>
<evidence type="ECO:0000313" key="8">
    <source>
        <dbReference type="Proteomes" id="UP000694620"/>
    </source>
</evidence>
<keyword evidence="8" id="KW-1185">Reference proteome</keyword>
<organism evidence="7 8">
    <name type="scientific">Erpetoichthys calabaricus</name>
    <name type="common">Rope fish</name>
    <name type="synonym">Calamoichthys calabaricus</name>
    <dbReference type="NCBI Taxonomy" id="27687"/>
    <lineage>
        <taxon>Eukaryota</taxon>
        <taxon>Metazoa</taxon>
        <taxon>Chordata</taxon>
        <taxon>Craniata</taxon>
        <taxon>Vertebrata</taxon>
        <taxon>Euteleostomi</taxon>
        <taxon>Actinopterygii</taxon>
        <taxon>Polypteriformes</taxon>
        <taxon>Polypteridae</taxon>
        <taxon>Erpetoichthys</taxon>
    </lineage>
</organism>
<comment type="similarity">
    <text evidence="2">Belongs to the GSG1 family.</text>
</comment>
<evidence type="ECO:0000313" key="7">
    <source>
        <dbReference type="Ensembl" id="ENSECRP00000027376.1"/>
    </source>
</evidence>
<dbReference type="PANTHER" id="PTHR10671">
    <property type="entry name" value="EPITHELIAL MEMBRANE PROTEIN-RELATED"/>
    <property type="match status" value="1"/>
</dbReference>
<dbReference type="InterPro" id="IPR050579">
    <property type="entry name" value="PMP-22/EMP/MP20-like"/>
</dbReference>
<keyword evidence="4 6" id="KW-1133">Transmembrane helix</keyword>
<dbReference type="GeneID" id="114666548"/>
<dbReference type="AlphaFoldDB" id="A0A8C4T590"/>
<dbReference type="Gene3D" id="1.20.140.150">
    <property type="match status" value="1"/>
</dbReference>
<reference evidence="7" key="2">
    <citation type="submission" date="2025-08" db="UniProtKB">
        <authorList>
            <consortium name="Ensembl"/>
        </authorList>
    </citation>
    <scope>IDENTIFICATION</scope>
</reference>
<dbReference type="Pfam" id="PF07803">
    <property type="entry name" value="GSG-1"/>
    <property type="match status" value="1"/>
</dbReference>
<evidence type="ECO:0000256" key="3">
    <source>
        <dbReference type="ARBA" id="ARBA00022692"/>
    </source>
</evidence>
<sequence length="380" mass="42724">MLSSMNHRARSLLSLSLTTLALTFSILAFTTSYWCEGTHKVVKPLCLSPIKMKNCATNYSDMLTSLAATGFGQMTLDSAENSNKTMIQRLEDIKRQGQLANAVHYIWETGEDKFTFRYFHTGFWLSCERHHDGEKCRSFIELTPASEQGVLWLSVISEFLYISLLSVGFLLMWLEVLCSQNKMSRLKINAFAAVFTVLSGLLGMVAHMMYTTVFQVTVSLGPKDWRPQSWDYGWSFALAWLSFSCCMAAAVLTLNSYTKTALELTHRQRLRMEEGRSSHVPSYDDIVLADVEAGTVALGAVSQSIYSVTALLQHKDTRSDNGKAAARRPPLDVKQAPRTWVPQGERPIVFTEVPRVPAVECEDCELEREKENAAEKELLC</sequence>
<evidence type="ECO:0000256" key="2">
    <source>
        <dbReference type="ARBA" id="ARBA00007425"/>
    </source>
</evidence>
<feature type="transmembrane region" description="Helical" evidence="6">
    <location>
        <begin position="232"/>
        <end position="254"/>
    </location>
</feature>
<evidence type="ECO:0000256" key="4">
    <source>
        <dbReference type="ARBA" id="ARBA00022989"/>
    </source>
</evidence>
<reference evidence="7" key="1">
    <citation type="submission" date="2021-06" db="EMBL/GenBank/DDBJ databases">
        <authorList>
            <consortium name="Wellcome Sanger Institute Data Sharing"/>
        </authorList>
    </citation>
    <scope>NUCLEOTIDE SEQUENCE [LARGE SCALE GENOMIC DNA]</scope>
</reference>
<evidence type="ECO:0000256" key="1">
    <source>
        <dbReference type="ARBA" id="ARBA00004141"/>
    </source>
</evidence>
<dbReference type="OrthoDB" id="10001768at2759"/>
<feature type="transmembrane region" description="Helical" evidence="6">
    <location>
        <begin position="159"/>
        <end position="178"/>
    </location>
</feature>
<dbReference type="Ensembl" id="ENSECRT00000027950.1">
    <property type="protein sequence ID" value="ENSECRP00000027376.1"/>
    <property type="gene ID" value="ENSECRG00000018538.1"/>
</dbReference>
<name>A0A8C4T590_ERPCA</name>
<evidence type="ECO:0000256" key="5">
    <source>
        <dbReference type="ARBA" id="ARBA00023136"/>
    </source>
</evidence>
<evidence type="ECO:0000256" key="6">
    <source>
        <dbReference type="SAM" id="Phobius"/>
    </source>
</evidence>
<dbReference type="GeneTree" id="ENSGT01050000244814"/>
<dbReference type="Proteomes" id="UP000694620">
    <property type="component" value="Chromosome 16"/>
</dbReference>
<protein>
    <submittedName>
        <fullName evidence="7">Si:ch211-232m10.6</fullName>
    </submittedName>
</protein>
<feature type="transmembrane region" description="Helical" evidence="6">
    <location>
        <begin position="190"/>
        <end position="212"/>
    </location>
</feature>
<dbReference type="RefSeq" id="XP_028677286.1">
    <property type="nucleotide sequence ID" value="XM_028821453.2"/>
</dbReference>
<gene>
    <name evidence="7" type="primary">si:ch211-149k23.9</name>
</gene>
<reference evidence="7" key="3">
    <citation type="submission" date="2025-09" db="UniProtKB">
        <authorList>
            <consortium name="Ensembl"/>
        </authorList>
    </citation>
    <scope>IDENTIFICATION</scope>
</reference>
<comment type="subcellular location">
    <subcellularLocation>
        <location evidence="1">Membrane</location>
        <topology evidence="1">Multi-pass membrane protein</topology>
    </subcellularLocation>
</comment>